<evidence type="ECO:0000256" key="1">
    <source>
        <dbReference type="SAM" id="Phobius"/>
    </source>
</evidence>
<name>A0A382MCE6_9ZZZZ</name>
<keyword evidence="1" id="KW-1133">Transmembrane helix</keyword>
<accession>A0A382MCE6</accession>
<reference evidence="2" key="1">
    <citation type="submission" date="2018-05" db="EMBL/GenBank/DDBJ databases">
        <authorList>
            <person name="Lanie J.A."/>
            <person name="Ng W.-L."/>
            <person name="Kazmierczak K.M."/>
            <person name="Andrzejewski T.M."/>
            <person name="Davidsen T.M."/>
            <person name="Wayne K.J."/>
            <person name="Tettelin H."/>
            <person name="Glass J.I."/>
            <person name="Rusch D."/>
            <person name="Podicherti R."/>
            <person name="Tsui H.-C.T."/>
            <person name="Winkler M.E."/>
        </authorList>
    </citation>
    <scope>NUCLEOTIDE SEQUENCE</scope>
</reference>
<keyword evidence="1" id="KW-0472">Membrane</keyword>
<feature type="transmembrane region" description="Helical" evidence="1">
    <location>
        <begin position="80"/>
        <end position="100"/>
    </location>
</feature>
<evidence type="ECO:0000313" key="2">
    <source>
        <dbReference type="EMBL" id="SVC46673.1"/>
    </source>
</evidence>
<proteinExistence type="predicted"/>
<keyword evidence="1" id="KW-0812">Transmembrane</keyword>
<protein>
    <submittedName>
        <fullName evidence="2">Uncharacterized protein</fullName>
    </submittedName>
</protein>
<sequence>MLVNVEKLFSGKTLKQLQDSDFSDINASDRHLYDLGLITEVFDDVHWHDTKELTRQGFEWFYAYTKLQGMKKNHFGAKSAIRMSVNGILSTIFIVFYLLAHKLWTGSKE</sequence>
<gene>
    <name evidence="2" type="ORF">METZ01_LOCUS299527</name>
</gene>
<dbReference type="AlphaFoldDB" id="A0A382MCE6"/>
<dbReference type="EMBL" id="UINC01092789">
    <property type="protein sequence ID" value="SVC46673.1"/>
    <property type="molecule type" value="Genomic_DNA"/>
</dbReference>
<organism evidence="2">
    <name type="scientific">marine metagenome</name>
    <dbReference type="NCBI Taxonomy" id="408172"/>
    <lineage>
        <taxon>unclassified sequences</taxon>
        <taxon>metagenomes</taxon>
        <taxon>ecological metagenomes</taxon>
    </lineage>
</organism>